<feature type="chain" id="PRO_5022231244" evidence="3">
    <location>
        <begin position="40"/>
        <end position="1280"/>
    </location>
</feature>
<dbReference type="CDD" id="cd06779">
    <property type="entry name" value="cpPDZ_Deg_HtrA-like"/>
    <property type="match status" value="1"/>
</dbReference>
<evidence type="ECO:0000256" key="1">
    <source>
        <dbReference type="ARBA" id="ARBA00022737"/>
    </source>
</evidence>
<dbReference type="Proteomes" id="UP000320390">
    <property type="component" value="Chromosome"/>
</dbReference>
<dbReference type="GO" id="GO:0008233">
    <property type="term" value="F:peptidase activity"/>
    <property type="evidence" value="ECO:0007669"/>
    <property type="project" value="UniProtKB-KW"/>
</dbReference>
<dbReference type="InterPro" id="IPR031778">
    <property type="entry name" value="Sortilin_N"/>
</dbReference>
<dbReference type="SMART" id="SM00228">
    <property type="entry name" value="PDZ"/>
    <property type="match status" value="1"/>
</dbReference>
<evidence type="ECO:0000313" key="6">
    <source>
        <dbReference type="Proteomes" id="UP000320390"/>
    </source>
</evidence>
<feature type="compositionally biased region" description="Low complexity" evidence="2">
    <location>
        <begin position="914"/>
        <end position="927"/>
    </location>
</feature>
<dbReference type="EMBL" id="CP036434">
    <property type="protein sequence ID" value="QDV06185.1"/>
    <property type="molecule type" value="Genomic_DNA"/>
</dbReference>
<dbReference type="GO" id="GO:0010411">
    <property type="term" value="P:xyloglucan metabolic process"/>
    <property type="evidence" value="ECO:0007669"/>
    <property type="project" value="TreeGrafter"/>
</dbReference>
<proteinExistence type="predicted"/>
<dbReference type="InterPro" id="IPR036278">
    <property type="entry name" value="Sialidase_sf"/>
</dbReference>
<keyword evidence="1" id="KW-0677">Repeat</keyword>
<accession>A0A518EQ19</accession>
<dbReference type="OrthoDB" id="290345at2"/>
<dbReference type="SUPFAM" id="SSF50156">
    <property type="entry name" value="PDZ domain-like"/>
    <property type="match status" value="1"/>
</dbReference>
<name>A0A518EQ19_9BACT</name>
<feature type="compositionally biased region" description="Basic and acidic residues" evidence="2">
    <location>
        <begin position="928"/>
        <end position="951"/>
    </location>
</feature>
<dbReference type="PANTHER" id="PTHR43739">
    <property type="entry name" value="XYLOGLUCANASE (EUROFUNG)"/>
    <property type="match status" value="1"/>
</dbReference>
<dbReference type="Gene3D" id="2.30.42.10">
    <property type="match status" value="1"/>
</dbReference>
<sequence length="1280" mass="139006" precursor="true">MIDPISSASPESSSPGRSLARLALIAAAALALPSLQAHAQEASAPSAEATPADQAEEKAEEKDPLPERGPIEVKGALPADWAAAHTWRSVGPANMGGRISDITSNPNDPAEYWIGTATGGIVHTTNGGVTYEHQFTNQRVSSIGAICVAPSDPTVLWVGTGETNPRNSVSWGDGVYVSRDSGATWRHAGLSDTFQISTIVVHPEDPNTVYVGALGRLWGPNEERGLYKTVDGGYTWEKIHYVDEDTGVVEVKMHPTDPDTIAIATYERRRDMFDTNDPAIKWGDGSGIFLTRDGGKTWEKPTAGLPTGILGRIGMSWSASEPDHLFAVVETEKITQEPDNAAWFGVSMGRSDLGALVNSTEEGSPAAKAELKEGDIILRIADTAILDQDRLRRKLRDFFAGDTAKLEVVRDGKLLELEITFDKRPADEEDSTDIHGRRREGPFGIGLGGQRSNAQDEQGPDGFEYGGIFKSTDAGTTWKRINSLNPRPMYYSEIRVDPSDERYVYVLGTYLHRSEDGGETFSSDGHGNDVHVDHHALWIDPTDGRRIILGNDGGIYVTRDRMKTWEHHNKVALGQFYNVTVGPRTMYNIYGGLQDNGSWGGPSRTTDGGATNLDWFRVGGGDGFRCIVDPNNADLVYYESQNGGMGRRDFGSGQGGYLKPRSPGGDDEVEFRFNWNTPFLLSNFNSQIYYSAGNYVFRSVEMGSGQRRISPEISATDRGAAVALAESPMDQDVLYVGTDDGALWMTENGGAEWVDLMALNGEPAFEEDKAKADAVKAITTSESAKRVSRVLEPAAAPAAAVDTTLSGTWSCKAKGEGIDTDDDGKFTLTIEIDPLGKVTGKMDSDIGSGSLSRVRWKESTGDLAFRFKGDALTLEFSADVDVAAGTMSGTITAADDAFRFEWTGTRDGATEGQAETSANARAAAATKAEAKAETEAESNKGSEVVDAKDSGEAEEGKDDEGKEEGDKPKKAKKKKPVKDTLDQLLPGRRYVSDLKASAHKSKRVYATFDGHRSDDTLPHVYVSENLGRSWKSLRSNLPDEAGSVRAILEDPENEDLLYLGAEFGVFVSIDRGESWTRFNSNLPTVPVHDLALHEELNELVAGTHGRSVWIADVSALRQIDKEVLEADATLLEPTDVHMRARGKDRGTIGLHAFQATNPTEGAAIYYSFTKKPKDATLEILGAGGNVVATLDVAEDRGLHLARWDLRQSSGAQESGRRRRARRVGPGVFTARLSVNGTVQTQTFEVHNDPEQQTTEWIAFEDEEEELQALFEANSAEAERD</sequence>
<dbReference type="Pfam" id="PF15902">
    <property type="entry name" value="Sortilin-Vps10"/>
    <property type="match status" value="1"/>
</dbReference>
<protein>
    <submittedName>
        <fullName evidence="5">Serine protease Do-like HtrA</fullName>
        <ecNumber evidence="5">3.4.21.107</ecNumber>
    </submittedName>
</protein>
<feature type="region of interest" description="Disordered" evidence="2">
    <location>
        <begin position="36"/>
        <end position="71"/>
    </location>
</feature>
<dbReference type="InterPro" id="IPR015943">
    <property type="entry name" value="WD40/YVTN_repeat-like_dom_sf"/>
</dbReference>
<feature type="compositionally biased region" description="Basic and acidic residues" evidence="2">
    <location>
        <begin position="425"/>
        <end position="441"/>
    </location>
</feature>
<evidence type="ECO:0000256" key="2">
    <source>
        <dbReference type="SAM" id="MobiDB-lite"/>
    </source>
</evidence>
<keyword evidence="3" id="KW-0732">Signal</keyword>
<dbReference type="InterPro" id="IPR001478">
    <property type="entry name" value="PDZ"/>
</dbReference>
<evidence type="ECO:0000313" key="5">
    <source>
        <dbReference type="EMBL" id="QDV06185.1"/>
    </source>
</evidence>
<dbReference type="InterPro" id="IPR036034">
    <property type="entry name" value="PDZ_sf"/>
</dbReference>
<dbReference type="CDD" id="cd15482">
    <property type="entry name" value="Sialidase_non-viral"/>
    <property type="match status" value="2"/>
</dbReference>
<reference evidence="5 6" key="1">
    <citation type="submission" date="2019-02" db="EMBL/GenBank/DDBJ databases">
        <title>Deep-cultivation of Planctomycetes and their phenomic and genomic characterization uncovers novel biology.</title>
        <authorList>
            <person name="Wiegand S."/>
            <person name="Jogler M."/>
            <person name="Boedeker C."/>
            <person name="Pinto D."/>
            <person name="Vollmers J."/>
            <person name="Rivas-Marin E."/>
            <person name="Kohn T."/>
            <person name="Peeters S.H."/>
            <person name="Heuer A."/>
            <person name="Rast P."/>
            <person name="Oberbeckmann S."/>
            <person name="Bunk B."/>
            <person name="Jeske O."/>
            <person name="Meyerdierks A."/>
            <person name="Storesund J.E."/>
            <person name="Kallscheuer N."/>
            <person name="Luecker S."/>
            <person name="Lage O.M."/>
            <person name="Pohl T."/>
            <person name="Merkel B.J."/>
            <person name="Hornburger P."/>
            <person name="Mueller R.-W."/>
            <person name="Bruemmer F."/>
            <person name="Labrenz M."/>
            <person name="Spormann A.M."/>
            <person name="Op den Camp H."/>
            <person name="Overmann J."/>
            <person name="Amann R."/>
            <person name="Jetten M.S.M."/>
            <person name="Mascher T."/>
            <person name="Medema M.H."/>
            <person name="Devos D.P."/>
            <person name="Kaster A.-K."/>
            <person name="Ovreas L."/>
            <person name="Rohde M."/>
            <person name="Galperin M.Y."/>
            <person name="Jogler C."/>
        </authorList>
    </citation>
    <scope>NUCLEOTIDE SEQUENCE [LARGE SCALE GENOMIC DNA]</scope>
    <source>
        <strain evidence="5 6">Poly30</strain>
    </source>
</reference>
<dbReference type="AlphaFoldDB" id="A0A518EQ19"/>
<organism evidence="5 6">
    <name type="scientific">Saltatorellus ferox</name>
    <dbReference type="NCBI Taxonomy" id="2528018"/>
    <lineage>
        <taxon>Bacteria</taxon>
        <taxon>Pseudomonadati</taxon>
        <taxon>Planctomycetota</taxon>
        <taxon>Planctomycetia</taxon>
        <taxon>Planctomycetia incertae sedis</taxon>
        <taxon>Saltatorellus</taxon>
    </lineage>
</organism>
<dbReference type="GO" id="GO:0006508">
    <property type="term" value="P:proteolysis"/>
    <property type="evidence" value="ECO:0007669"/>
    <property type="project" value="UniProtKB-KW"/>
</dbReference>
<dbReference type="PANTHER" id="PTHR43739:SF5">
    <property type="entry name" value="EXO-ALPHA-SIALIDASE"/>
    <property type="match status" value="1"/>
</dbReference>
<feature type="compositionally biased region" description="Acidic residues" evidence="2">
    <location>
        <begin position="952"/>
        <end position="963"/>
    </location>
</feature>
<feature type="region of interest" description="Disordered" evidence="2">
    <location>
        <begin position="425"/>
        <end position="460"/>
    </location>
</feature>
<dbReference type="Pfam" id="PF13180">
    <property type="entry name" value="PDZ_2"/>
    <property type="match status" value="1"/>
</dbReference>
<keyword evidence="5" id="KW-0378">Hydrolase</keyword>
<dbReference type="EC" id="3.4.21.107" evidence="5"/>
<feature type="domain" description="PDZ" evidence="4">
    <location>
        <begin position="328"/>
        <end position="385"/>
    </location>
</feature>
<gene>
    <name evidence="5" type="primary">htrA_2</name>
    <name evidence="5" type="ORF">Poly30_16900</name>
</gene>
<keyword evidence="6" id="KW-1185">Reference proteome</keyword>
<dbReference type="PROSITE" id="PS50106">
    <property type="entry name" value="PDZ"/>
    <property type="match status" value="1"/>
</dbReference>
<dbReference type="Gene3D" id="2.60.40.4070">
    <property type="match status" value="1"/>
</dbReference>
<dbReference type="InterPro" id="IPR052025">
    <property type="entry name" value="Xyloglucanase_GH74"/>
</dbReference>
<dbReference type="RefSeq" id="WP_145196147.1">
    <property type="nucleotide sequence ID" value="NZ_CP036434.1"/>
</dbReference>
<evidence type="ECO:0000259" key="4">
    <source>
        <dbReference type="PROSITE" id="PS50106"/>
    </source>
</evidence>
<feature type="compositionally biased region" description="Low complexity" evidence="2">
    <location>
        <begin position="36"/>
        <end position="52"/>
    </location>
</feature>
<feature type="signal peptide" evidence="3">
    <location>
        <begin position="1"/>
        <end position="39"/>
    </location>
</feature>
<feature type="compositionally biased region" description="Basic and acidic residues" evidence="2">
    <location>
        <begin position="55"/>
        <end position="71"/>
    </location>
</feature>
<keyword evidence="5" id="KW-0645">Protease</keyword>
<dbReference type="Gene3D" id="2.130.10.10">
    <property type="entry name" value="YVTN repeat-like/Quinoprotein amine dehydrogenase"/>
    <property type="match status" value="4"/>
</dbReference>
<dbReference type="SUPFAM" id="SSF50939">
    <property type="entry name" value="Sialidases"/>
    <property type="match status" value="2"/>
</dbReference>
<feature type="region of interest" description="Disordered" evidence="2">
    <location>
        <begin position="909"/>
        <end position="979"/>
    </location>
</feature>
<evidence type="ECO:0000256" key="3">
    <source>
        <dbReference type="SAM" id="SignalP"/>
    </source>
</evidence>